<comment type="cofactor">
    <cofactor evidence="1 15">
        <name>FAD</name>
        <dbReference type="ChEBI" id="CHEBI:57692"/>
    </cofactor>
</comment>
<evidence type="ECO:0000256" key="8">
    <source>
        <dbReference type="ARBA" id="ARBA00049552"/>
    </source>
</evidence>
<dbReference type="Pfam" id="PF00441">
    <property type="entry name" value="Acyl-CoA_dh_1"/>
    <property type="match status" value="1"/>
</dbReference>
<keyword evidence="4" id="KW-0101">Branched-chain amino acid catabolism</keyword>
<dbReference type="OMA" id="NMATWML"/>
<keyword evidence="7 15" id="KW-0560">Oxidoreductase</keyword>
<feature type="domain" description="Acyl-CoA dehydrogenase/oxidase N-terminal" evidence="18">
    <location>
        <begin position="48"/>
        <end position="158"/>
    </location>
</feature>
<reference evidence="20" key="1">
    <citation type="submission" date="2011-05" db="EMBL/GenBank/DDBJ databases">
        <authorList>
            <person name="Richards S.R."/>
            <person name="Qu J."/>
            <person name="Jiang H."/>
            <person name="Jhangiani S.N."/>
            <person name="Agravi P."/>
            <person name="Goodspeed R."/>
            <person name="Gross S."/>
            <person name="Mandapat C."/>
            <person name="Jackson L."/>
            <person name="Mathew T."/>
            <person name="Pu L."/>
            <person name="Thornton R."/>
            <person name="Saada N."/>
            <person name="Wilczek-Boney K.B."/>
            <person name="Lee S."/>
            <person name="Kovar C."/>
            <person name="Wu Y."/>
            <person name="Scherer S.E."/>
            <person name="Worley K.C."/>
            <person name="Muzny D.M."/>
            <person name="Gibbs R."/>
        </authorList>
    </citation>
    <scope>NUCLEOTIDE SEQUENCE</scope>
    <source>
        <strain evidence="20">Brora</strain>
    </source>
</reference>
<dbReference type="Proteomes" id="UP000014500">
    <property type="component" value="Unassembled WGS sequence"/>
</dbReference>
<comment type="pathway">
    <text evidence="2">Amino-acid degradation; L-valine degradation.</text>
</comment>
<evidence type="ECO:0000256" key="15">
    <source>
        <dbReference type="RuleBase" id="RU362125"/>
    </source>
</evidence>
<dbReference type="PANTHER" id="PTHR43831">
    <property type="entry name" value="ISOBUTYRYL-COA DEHYDROGENASE"/>
    <property type="match status" value="1"/>
</dbReference>
<evidence type="ECO:0000256" key="7">
    <source>
        <dbReference type="ARBA" id="ARBA00023002"/>
    </source>
</evidence>
<dbReference type="InterPro" id="IPR046373">
    <property type="entry name" value="Acyl-CoA_Oxase/DH_mid-dom_sf"/>
</dbReference>
<dbReference type="FunFam" id="2.40.110.10:FF:000001">
    <property type="entry name" value="Acyl-CoA dehydrogenase, mitochondrial"/>
    <property type="match status" value="1"/>
</dbReference>
<evidence type="ECO:0000256" key="2">
    <source>
        <dbReference type="ARBA" id="ARBA00005109"/>
    </source>
</evidence>
<dbReference type="STRING" id="126957.T1JMS5"/>
<evidence type="ECO:0000256" key="10">
    <source>
        <dbReference type="ARBA" id="ARBA00052552"/>
    </source>
</evidence>
<dbReference type="EnsemblMetazoa" id="SMAR015155-RA">
    <property type="protein sequence ID" value="SMAR015155-PA"/>
    <property type="gene ID" value="SMAR015155"/>
</dbReference>
<dbReference type="SUPFAM" id="SSF56645">
    <property type="entry name" value="Acyl-CoA dehydrogenase NM domain-like"/>
    <property type="match status" value="1"/>
</dbReference>
<evidence type="ECO:0000313" key="20">
    <source>
        <dbReference type="Proteomes" id="UP000014500"/>
    </source>
</evidence>
<dbReference type="AlphaFoldDB" id="T1JMS5"/>
<evidence type="ECO:0000256" key="4">
    <source>
        <dbReference type="ARBA" id="ARBA00022456"/>
    </source>
</evidence>
<dbReference type="PIRSF" id="PIRSF016578">
    <property type="entry name" value="HsaA"/>
    <property type="match status" value="1"/>
</dbReference>
<evidence type="ECO:0000259" key="17">
    <source>
        <dbReference type="Pfam" id="PF02770"/>
    </source>
</evidence>
<comment type="catalytic activity">
    <reaction evidence="8">
        <text>(2S)-2-methylbutanoyl-CoA + oxidized [electron-transfer flavoprotein] + H(+) = (2E)-2-methylbut-2-enoyl-CoA + reduced [electron-transfer flavoprotein]</text>
        <dbReference type="Rhea" id="RHEA:48256"/>
        <dbReference type="Rhea" id="RHEA-COMP:10685"/>
        <dbReference type="Rhea" id="RHEA-COMP:10686"/>
        <dbReference type="ChEBI" id="CHEBI:15378"/>
        <dbReference type="ChEBI" id="CHEBI:57337"/>
        <dbReference type="ChEBI" id="CHEBI:57692"/>
        <dbReference type="ChEBI" id="CHEBI:58307"/>
        <dbReference type="ChEBI" id="CHEBI:88166"/>
    </reaction>
    <physiologicalReaction direction="left-to-right" evidence="8">
        <dbReference type="Rhea" id="RHEA:48257"/>
    </physiologicalReaction>
</comment>
<comment type="similarity">
    <text evidence="3 15">Belongs to the acyl-CoA dehydrogenase family.</text>
</comment>
<dbReference type="InterPro" id="IPR009100">
    <property type="entry name" value="AcylCoA_DH/oxidase_NM_dom_sf"/>
</dbReference>
<evidence type="ECO:0000256" key="1">
    <source>
        <dbReference type="ARBA" id="ARBA00001974"/>
    </source>
</evidence>
<name>T1JMS5_STRMM</name>
<dbReference type="PROSITE" id="PS00072">
    <property type="entry name" value="ACYL_COA_DH_1"/>
    <property type="match status" value="1"/>
</dbReference>
<dbReference type="FunFam" id="1.20.140.10:FF:000001">
    <property type="entry name" value="Acyl-CoA dehydrogenase"/>
    <property type="match status" value="1"/>
</dbReference>
<dbReference type="GO" id="GO:0005739">
    <property type="term" value="C:mitochondrion"/>
    <property type="evidence" value="ECO:0007669"/>
    <property type="project" value="TreeGrafter"/>
</dbReference>
<evidence type="ECO:0000256" key="9">
    <source>
        <dbReference type="ARBA" id="ARBA00050268"/>
    </source>
</evidence>
<dbReference type="Gene3D" id="2.40.110.10">
    <property type="entry name" value="Butyryl-CoA Dehydrogenase, subunit A, domain 2"/>
    <property type="match status" value="1"/>
</dbReference>
<dbReference type="PANTHER" id="PTHR43831:SF1">
    <property type="entry name" value="ISOBUTYRYL-COA DEHYDROGENASE, MITOCHONDRIAL"/>
    <property type="match status" value="1"/>
</dbReference>
<dbReference type="Gene3D" id="1.20.140.10">
    <property type="entry name" value="Butyryl-CoA Dehydrogenase, subunit A, domain 3"/>
    <property type="match status" value="1"/>
</dbReference>
<dbReference type="PhylomeDB" id="T1JMS5"/>
<proteinExistence type="inferred from homology"/>
<dbReference type="GO" id="GO:0003853">
    <property type="term" value="F:short-chain 2-methyl fatty acyl-CoA dehydrogenase activity"/>
    <property type="evidence" value="ECO:0007669"/>
    <property type="project" value="UniProtKB-EC"/>
</dbReference>
<dbReference type="EMBL" id="JH431866">
    <property type="status" value="NOT_ANNOTATED_CDS"/>
    <property type="molecule type" value="Genomic_DNA"/>
</dbReference>
<evidence type="ECO:0000259" key="18">
    <source>
        <dbReference type="Pfam" id="PF02771"/>
    </source>
</evidence>
<evidence type="ECO:0000256" key="5">
    <source>
        <dbReference type="ARBA" id="ARBA00022630"/>
    </source>
</evidence>
<keyword evidence="5 15" id="KW-0285">Flavoprotein</keyword>
<dbReference type="eggNOG" id="KOG0140">
    <property type="taxonomic scope" value="Eukaryota"/>
</dbReference>
<dbReference type="InterPro" id="IPR036250">
    <property type="entry name" value="AcylCo_DH-like_C"/>
</dbReference>
<keyword evidence="6 15" id="KW-0274">FAD</keyword>
<organism evidence="19 20">
    <name type="scientific">Strigamia maritima</name>
    <name type="common">European centipede</name>
    <name type="synonym">Geophilus maritimus</name>
    <dbReference type="NCBI Taxonomy" id="126957"/>
    <lineage>
        <taxon>Eukaryota</taxon>
        <taxon>Metazoa</taxon>
        <taxon>Ecdysozoa</taxon>
        <taxon>Arthropoda</taxon>
        <taxon>Myriapoda</taxon>
        <taxon>Chilopoda</taxon>
        <taxon>Pleurostigmophora</taxon>
        <taxon>Geophilomorpha</taxon>
        <taxon>Linotaeniidae</taxon>
        <taxon>Strigamia</taxon>
    </lineage>
</organism>
<dbReference type="InterPro" id="IPR037069">
    <property type="entry name" value="AcylCoA_DH/ox_N_sf"/>
</dbReference>
<reference evidence="19" key="2">
    <citation type="submission" date="2015-02" db="UniProtKB">
        <authorList>
            <consortium name="EnsemblMetazoa"/>
        </authorList>
    </citation>
    <scope>IDENTIFICATION</scope>
</reference>
<comment type="catalytic activity">
    <reaction evidence="10">
        <text>2-methylpropanoyl-CoA + oxidized [electron-transfer flavoprotein] + H(+) = 2-methylpropenoyl-CoA + reduced [electron-transfer flavoprotein]</text>
        <dbReference type="Rhea" id="RHEA:44180"/>
        <dbReference type="Rhea" id="RHEA-COMP:10685"/>
        <dbReference type="Rhea" id="RHEA-COMP:10686"/>
        <dbReference type="ChEBI" id="CHEBI:15378"/>
        <dbReference type="ChEBI" id="CHEBI:57338"/>
        <dbReference type="ChEBI" id="CHEBI:57692"/>
        <dbReference type="ChEBI" id="CHEBI:58307"/>
        <dbReference type="ChEBI" id="CHEBI:62500"/>
        <dbReference type="EC" id="1.3.8.5"/>
    </reaction>
    <physiologicalReaction direction="left-to-right" evidence="10">
        <dbReference type="Rhea" id="RHEA:44181"/>
    </physiologicalReaction>
</comment>
<dbReference type="GO" id="GO:0009083">
    <property type="term" value="P:branched-chain amino acid catabolic process"/>
    <property type="evidence" value="ECO:0007669"/>
    <property type="project" value="UniProtKB-KW"/>
</dbReference>
<dbReference type="InterPro" id="IPR052547">
    <property type="entry name" value="Mito_Isobutyryl-CoADH"/>
</dbReference>
<comment type="catalytic activity">
    <reaction evidence="9">
        <text>propanoyl-CoA + oxidized [electron-transfer flavoprotein] + H(+) = acryloyl-CoA + reduced [electron-transfer flavoprotein]</text>
        <dbReference type="Rhea" id="RHEA:31287"/>
        <dbReference type="Rhea" id="RHEA-COMP:10685"/>
        <dbReference type="Rhea" id="RHEA-COMP:10686"/>
        <dbReference type="ChEBI" id="CHEBI:15378"/>
        <dbReference type="ChEBI" id="CHEBI:57367"/>
        <dbReference type="ChEBI" id="CHEBI:57392"/>
        <dbReference type="ChEBI" id="CHEBI:57692"/>
        <dbReference type="ChEBI" id="CHEBI:58307"/>
    </reaction>
    <physiologicalReaction direction="left-to-right" evidence="9">
        <dbReference type="Rhea" id="RHEA:31288"/>
    </physiologicalReaction>
</comment>
<dbReference type="GO" id="GO:0050660">
    <property type="term" value="F:flavin adenine dinucleotide binding"/>
    <property type="evidence" value="ECO:0007669"/>
    <property type="project" value="InterPro"/>
</dbReference>
<evidence type="ECO:0000313" key="19">
    <source>
        <dbReference type="EnsemblMetazoa" id="SMAR015155-PA"/>
    </source>
</evidence>
<evidence type="ECO:0000256" key="12">
    <source>
        <dbReference type="ARBA" id="ARBA00071686"/>
    </source>
</evidence>
<accession>T1JMS5</accession>
<dbReference type="CDD" id="cd01162">
    <property type="entry name" value="IBD"/>
    <property type="match status" value="1"/>
</dbReference>
<dbReference type="InterPro" id="IPR006091">
    <property type="entry name" value="Acyl-CoA_Oxase/DH_mid-dom"/>
</dbReference>
<dbReference type="InterPro" id="IPR013786">
    <property type="entry name" value="AcylCoA_DH/ox_N"/>
</dbReference>
<dbReference type="GO" id="GO:0006629">
    <property type="term" value="P:lipid metabolic process"/>
    <property type="evidence" value="ECO:0007669"/>
    <property type="project" value="InterPro"/>
</dbReference>
<evidence type="ECO:0000259" key="16">
    <source>
        <dbReference type="Pfam" id="PF00441"/>
    </source>
</evidence>
<evidence type="ECO:0000256" key="14">
    <source>
        <dbReference type="PIRSR" id="PIRSR634178-1"/>
    </source>
</evidence>
<feature type="active site" description="Proton acceptor" evidence="14">
    <location>
        <position position="403"/>
    </location>
</feature>
<feature type="domain" description="Acyl-CoA dehydrogenase/oxidase C-terminal" evidence="16">
    <location>
        <begin position="268"/>
        <end position="417"/>
    </location>
</feature>
<evidence type="ECO:0000256" key="3">
    <source>
        <dbReference type="ARBA" id="ARBA00009347"/>
    </source>
</evidence>
<dbReference type="Pfam" id="PF02771">
    <property type="entry name" value="Acyl-CoA_dh_N"/>
    <property type="match status" value="1"/>
</dbReference>
<dbReference type="InterPro" id="IPR006089">
    <property type="entry name" value="Acyl-CoA_DH_CS"/>
</dbReference>
<feature type="domain" description="Acyl-CoA oxidase/dehydrogenase middle" evidence="17">
    <location>
        <begin position="162"/>
        <end position="256"/>
    </location>
</feature>
<sequence length="420" mass="46138">MAAGAVGIMQGARIHLASKLLRNFKTFDLTQSHRYVATCIDPSIGLSTEQKQIQQVAIDFARKEMMPNMSKWDQEEIFPTVVMKKAAELGFGGIYTSETYGGSGLSRLDASLIFEALSQGCVTTTAYISIHNMCVWMLDEFASEHLKKKWIPQLASMEKLACYCLTEPGSGSDSAALITSAKIDKDHYIINGSKAFISGASESDVYLVMCRTGKQGPKGISCILVENGTPGLSFGKVEKKLGWNAQPTRAVILEDCRVPASNVVGQEGQGFNIAMRGLNGGRINIASCSLGGAQASLQSALDYTKLRKQFGKSISDFQYNQFRLAQMATNLVASRLMVRNAAIALQNKESNAVEMCAMAKFFATEKCSEIVNHALQLHGGYGYLKEYKIEQYLRDIRVHQILEGTSEIMQMLIVRDLLKE</sequence>
<dbReference type="HOGENOM" id="CLU_018204_0_2_1"/>
<comment type="function">
    <text evidence="11">Isobutyryl-CoA dehydrogenase which catalyzes the conversion of 2-methylpropanoyl-CoA to (2E)-2-methylpropenoyl-CoA in the valine catabolic pathway. To a lesser extent, also able to catalyze the oxidation of (2S)-2-methylbutanoyl-CoA.</text>
</comment>
<dbReference type="Pfam" id="PF02770">
    <property type="entry name" value="Acyl-CoA_dh_M"/>
    <property type="match status" value="1"/>
</dbReference>
<evidence type="ECO:0000256" key="11">
    <source>
        <dbReference type="ARBA" id="ARBA00055070"/>
    </source>
</evidence>
<dbReference type="InterPro" id="IPR034178">
    <property type="entry name" value="IBD"/>
</dbReference>
<dbReference type="SUPFAM" id="SSF47203">
    <property type="entry name" value="Acyl-CoA dehydrogenase C-terminal domain-like"/>
    <property type="match status" value="1"/>
</dbReference>
<dbReference type="Gene3D" id="1.10.540.10">
    <property type="entry name" value="Acyl-CoA dehydrogenase/oxidase, N-terminal domain"/>
    <property type="match status" value="1"/>
</dbReference>
<keyword evidence="20" id="KW-1185">Reference proteome</keyword>
<evidence type="ECO:0000256" key="6">
    <source>
        <dbReference type="ARBA" id="ARBA00022827"/>
    </source>
</evidence>
<evidence type="ECO:0000256" key="13">
    <source>
        <dbReference type="ARBA" id="ARBA00076026"/>
    </source>
</evidence>
<protein>
    <recommendedName>
        <fullName evidence="12">Isobutyryl-CoA dehydrogenase, mitochondrial</fullName>
    </recommendedName>
    <alternativeName>
        <fullName evidence="13">Acyl-CoA dehydrogenase family member 8</fullName>
    </alternativeName>
</protein>
<dbReference type="InterPro" id="IPR009075">
    <property type="entry name" value="AcylCo_DH/oxidase_C"/>
</dbReference>